<proteinExistence type="predicted"/>
<accession>A0A975G7A2</accession>
<name>A0A975G7A2_9BACT</name>
<dbReference type="EMBL" id="CP073100">
    <property type="protein sequence ID" value="QUE50268.1"/>
    <property type="molecule type" value="Genomic_DNA"/>
</dbReference>
<dbReference type="Pfam" id="PF11340">
    <property type="entry name" value="DUF3142"/>
    <property type="match status" value="1"/>
</dbReference>
<organism evidence="1 2">
    <name type="scientific">Luteolibacter ambystomatis</name>
    <dbReference type="NCBI Taxonomy" id="2824561"/>
    <lineage>
        <taxon>Bacteria</taxon>
        <taxon>Pseudomonadati</taxon>
        <taxon>Verrucomicrobiota</taxon>
        <taxon>Verrucomicrobiia</taxon>
        <taxon>Verrucomicrobiales</taxon>
        <taxon>Verrucomicrobiaceae</taxon>
        <taxon>Luteolibacter</taxon>
    </lineage>
</organism>
<protein>
    <submittedName>
        <fullName evidence="1">DUF3142 domain-containing protein</fullName>
    </submittedName>
</protein>
<reference evidence="1" key="1">
    <citation type="submission" date="2021-04" db="EMBL/GenBank/DDBJ databases">
        <title>Luteolibacter sp. 32A isolated from the skin of an Anderson's salamander (Ambystoma andersonii).</title>
        <authorList>
            <person name="Spergser J."/>
            <person name="Busse H.-J."/>
        </authorList>
    </citation>
    <scope>NUCLEOTIDE SEQUENCE</scope>
    <source>
        <strain evidence="1">32A</strain>
    </source>
</reference>
<evidence type="ECO:0000313" key="1">
    <source>
        <dbReference type="EMBL" id="QUE50268.1"/>
    </source>
</evidence>
<evidence type="ECO:0000313" key="2">
    <source>
        <dbReference type="Proteomes" id="UP000676169"/>
    </source>
</evidence>
<keyword evidence="2" id="KW-1185">Reference proteome</keyword>
<dbReference type="KEGG" id="lamb:KBB96_15490"/>
<dbReference type="InterPro" id="IPR021488">
    <property type="entry name" value="DUF3142"/>
</dbReference>
<dbReference type="RefSeq" id="WP_211630400.1">
    <property type="nucleotide sequence ID" value="NZ_CP073100.1"/>
</dbReference>
<dbReference type="AlphaFoldDB" id="A0A975G7A2"/>
<dbReference type="Proteomes" id="UP000676169">
    <property type="component" value="Chromosome"/>
</dbReference>
<gene>
    <name evidence="1" type="ORF">KBB96_15490</name>
</gene>
<sequence length="431" mass="47145">MGFAFPVRAVIAPLLLAALSSCDKTKPAEAPATASGPMVQRAYVWQRDWRPEVSRSIAAHGGAFDSLAVLAAQIEWKATGGEPSVVRPPIDWGALRAAARPAGLVARVQRAGEGRMVAEAVIRVLLERLAEAKAASVPVSEFQIDYDCAQKNLEGYRQWLASVREGLRSTGVPLRITTLPSWLGEPAFEKLVDGVDGYVLQVHSFDLTALGKAPTVCDPVMAREWVARAAKLGRPFHVALPTYSCIAGYGPDGRCLGMVADAGHPTWRWDARVVEFTSDSADLAGLVAEWTKQRPAMMQGLYWYRLPVDGETYNWRWPTLAAVMSGRVPMARWEIKAAPGSPVDFVLWNTGEKDDLLPRSIRVTRPGPPEAVVADGLGGWQCKAAPDHVDFQFPTQGRPIRLAPGNSMPLGWIRYQEPPPPDMTFSYEIVR</sequence>